<comment type="caution">
    <text evidence="1">The sequence shown here is derived from an EMBL/GenBank/DDBJ whole genome shotgun (WGS) entry which is preliminary data.</text>
</comment>
<dbReference type="InterPro" id="IPR001646">
    <property type="entry name" value="5peptide_repeat"/>
</dbReference>
<organism evidence="1 2">
    <name type="scientific">Tardiphaga robiniae</name>
    <dbReference type="NCBI Taxonomy" id="943830"/>
    <lineage>
        <taxon>Bacteria</taxon>
        <taxon>Pseudomonadati</taxon>
        <taxon>Pseudomonadota</taxon>
        <taxon>Alphaproteobacteria</taxon>
        <taxon>Hyphomicrobiales</taxon>
        <taxon>Nitrobacteraceae</taxon>
        <taxon>Tardiphaga</taxon>
    </lineage>
</organism>
<dbReference type="AlphaFoldDB" id="A0A163Z5G0"/>
<dbReference type="SUPFAM" id="SSF141571">
    <property type="entry name" value="Pentapeptide repeat-like"/>
    <property type="match status" value="1"/>
</dbReference>
<proteinExistence type="predicted"/>
<gene>
    <name evidence="1" type="ORF">A4A58_05870</name>
</gene>
<dbReference type="EMBL" id="LVYV01000012">
    <property type="protein sequence ID" value="KZD22933.1"/>
    <property type="molecule type" value="Genomic_DNA"/>
</dbReference>
<dbReference type="Gene3D" id="2.160.20.80">
    <property type="entry name" value="E3 ubiquitin-protein ligase SopA"/>
    <property type="match status" value="1"/>
</dbReference>
<dbReference type="STRING" id="943830.A4A58_05870"/>
<keyword evidence="2" id="KW-1185">Reference proteome</keyword>
<evidence type="ECO:0000313" key="1">
    <source>
        <dbReference type="EMBL" id="KZD22933.1"/>
    </source>
</evidence>
<evidence type="ECO:0000313" key="2">
    <source>
        <dbReference type="Proteomes" id="UP000076574"/>
    </source>
</evidence>
<sequence length="369" mass="41014">MRTEALKALFALLEADEDDFAVLLERFGIDPATDLQNCDLTGVNFGRLTAETLDLTGSDIEGADLSQVNCKRILGIEAATSPMAKRPERTLDDVMLSISRYQNSDWALNQIIGALEETSAPAMAFYDSAAEQDLLTKRVCAHFGDSSYLREGFNAHASGLRFLWFYSKGSKAQFKLNPAFLDKVFFEALRSSNTSDDIGIYPLAPNRSAVGRVKAGIRWGDYQEMREDFVRNLRKELSKPLEGGLVTIPSSTIVFSGFPPMSKRLYSELREKIHSRSRFIFLCSSTLEAQYEEGKGALWRRQAVPAYSIGTPKAVEDDVHRLHKRIAAASGGKITLSTVAVNRMANCVGEPLSELKKQAMDEARMCWVN</sequence>
<dbReference type="Pfam" id="PF00805">
    <property type="entry name" value="Pentapeptide"/>
    <property type="match status" value="1"/>
</dbReference>
<name>A0A163Z5G0_9BRAD</name>
<dbReference type="OrthoDB" id="8264968at2"/>
<dbReference type="RefSeq" id="WP_068732830.1">
    <property type="nucleotide sequence ID" value="NZ_LVYV01000012.1"/>
</dbReference>
<dbReference type="Proteomes" id="UP000076574">
    <property type="component" value="Unassembled WGS sequence"/>
</dbReference>
<reference evidence="1 2" key="1">
    <citation type="submission" date="2016-03" db="EMBL/GenBank/DDBJ databases">
        <title>Microsymbionts genomes from the relict species Vavilovia formosa (Stev.) Fed.</title>
        <authorList>
            <person name="Kopat V."/>
            <person name="Chirak E."/>
            <person name="Kimeklis A."/>
            <person name="Andronov E."/>
        </authorList>
    </citation>
    <scope>NUCLEOTIDE SEQUENCE [LARGE SCALE GENOMIC DNA]</scope>
    <source>
        <strain evidence="1 2">Vaf07</strain>
    </source>
</reference>
<evidence type="ECO:0008006" key="3">
    <source>
        <dbReference type="Google" id="ProtNLM"/>
    </source>
</evidence>
<protein>
    <recommendedName>
        <fullName evidence="3">Pentapeptide repeat-containing protein</fullName>
    </recommendedName>
</protein>
<accession>A0A163Z5G0</accession>